<protein>
    <submittedName>
        <fullName evidence="2">Uncharacterized protein</fullName>
    </submittedName>
</protein>
<gene>
    <name evidence="2" type="ORF">PG999_000758</name>
</gene>
<feature type="compositionally biased region" description="Polar residues" evidence="1">
    <location>
        <begin position="115"/>
        <end position="124"/>
    </location>
</feature>
<dbReference type="Gene3D" id="3.90.950.10">
    <property type="match status" value="1"/>
</dbReference>
<comment type="caution">
    <text evidence="2">The sequence shown here is derived from an EMBL/GenBank/DDBJ whole genome shotgun (WGS) entry which is preliminary data.</text>
</comment>
<dbReference type="InterPro" id="IPR029001">
    <property type="entry name" value="ITPase-like_fam"/>
</dbReference>
<dbReference type="Pfam" id="PF01725">
    <property type="entry name" value="Ham1p_like"/>
    <property type="match status" value="1"/>
</dbReference>
<evidence type="ECO:0000313" key="3">
    <source>
        <dbReference type="Proteomes" id="UP001392437"/>
    </source>
</evidence>
<feature type="region of interest" description="Disordered" evidence="1">
    <location>
        <begin position="100"/>
        <end position="124"/>
    </location>
</feature>
<evidence type="ECO:0000313" key="2">
    <source>
        <dbReference type="EMBL" id="KAK8132585.1"/>
    </source>
</evidence>
<proteinExistence type="predicted"/>
<dbReference type="InterPro" id="IPR002637">
    <property type="entry name" value="RdgB/HAM1"/>
</dbReference>
<dbReference type="Proteomes" id="UP001392437">
    <property type="component" value="Unassembled WGS sequence"/>
</dbReference>
<sequence length="124" mass="13852">MLENQTFGDFEKKHQTPDAVLLLRRRKIRDVKAILELAGITIRSQALNLPELQSETVPAWETGQFGWNPIFEYEGETYANIDPAGTNNISHRSRTLNCASLDRGGHEGGGKRLSHTLSYQKATG</sequence>
<dbReference type="GO" id="GO:0047429">
    <property type="term" value="F:nucleoside triphosphate diphosphatase activity"/>
    <property type="evidence" value="ECO:0007669"/>
    <property type="project" value="InterPro"/>
</dbReference>
<accession>A0AAW0RCF6</accession>
<dbReference type="GO" id="GO:0009143">
    <property type="term" value="P:nucleoside triphosphate catabolic process"/>
    <property type="evidence" value="ECO:0007669"/>
    <property type="project" value="InterPro"/>
</dbReference>
<dbReference type="AlphaFoldDB" id="A0AAW0RCF6"/>
<evidence type="ECO:0000256" key="1">
    <source>
        <dbReference type="SAM" id="MobiDB-lite"/>
    </source>
</evidence>
<dbReference type="SUPFAM" id="SSF52972">
    <property type="entry name" value="ITPase-like"/>
    <property type="match status" value="1"/>
</dbReference>
<name>A0AAW0RCF6_9PEZI</name>
<organism evidence="2 3">
    <name type="scientific">Apiospora kogelbergensis</name>
    <dbReference type="NCBI Taxonomy" id="1337665"/>
    <lineage>
        <taxon>Eukaryota</taxon>
        <taxon>Fungi</taxon>
        <taxon>Dikarya</taxon>
        <taxon>Ascomycota</taxon>
        <taxon>Pezizomycotina</taxon>
        <taxon>Sordariomycetes</taxon>
        <taxon>Xylariomycetidae</taxon>
        <taxon>Amphisphaeriales</taxon>
        <taxon>Apiosporaceae</taxon>
        <taxon>Apiospora</taxon>
    </lineage>
</organism>
<reference evidence="2 3" key="1">
    <citation type="submission" date="2023-01" db="EMBL/GenBank/DDBJ databases">
        <title>Analysis of 21 Apiospora genomes using comparative genomics revels a genus with tremendous synthesis potential of carbohydrate active enzymes and secondary metabolites.</title>
        <authorList>
            <person name="Sorensen T."/>
        </authorList>
    </citation>
    <scope>NUCLEOTIDE SEQUENCE [LARGE SCALE GENOMIC DNA]</scope>
    <source>
        <strain evidence="2 3">CBS 117206</strain>
    </source>
</reference>
<dbReference type="EMBL" id="JAQQWP010000001">
    <property type="protein sequence ID" value="KAK8132585.1"/>
    <property type="molecule type" value="Genomic_DNA"/>
</dbReference>
<keyword evidence="3" id="KW-1185">Reference proteome</keyword>